<reference evidence="2 3" key="1">
    <citation type="journal article" date="2023" name="G3 (Bethesda)">
        <title>A chromosome-level genome assembly of Zasmidium syzygii isolated from banana leaves.</title>
        <authorList>
            <person name="van Westerhoven A.C."/>
            <person name="Mehrabi R."/>
            <person name="Talebi R."/>
            <person name="Steentjes M.B.F."/>
            <person name="Corcolon B."/>
            <person name="Chong P.A."/>
            <person name="Kema G.H.J."/>
            <person name="Seidl M.F."/>
        </authorList>
    </citation>
    <scope>NUCLEOTIDE SEQUENCE [LARGE SCALE GENOMIC DNA]</scope>
    <source>
        <strain evidence="2 3">P124</strain>
    </source>
</reference>
<feature type="compositionally biased region" description="Polar residues" evidence="1">
    <location>
        <begin position="52"/>
        <end position="77"/>
    </location>
</feature>
<sequence>MEGRMHNGNGRGRSYVHPPIYTRQKIARGQFPLEKVSSDHEAEQARLEEGRQQNNVRFGNVTTQVVSSDSPISSAQSEKPRQECEDPIEDNVPLIEILRRRQANPPPSGKATVDDLRDINEQAFLNDRRRYPFRHIEQRLVEEKIRMDTESGQIVNYPNWQPQSAYPFSQANPPPRPQRCPSPPGVEYSGMIPLYEKEKDNSRPSNGPRQPVGGQPPAFVNRPPPRAEWYSPTLRSMQSATTENRPPTKEAQMEQSDPDYIFNAMPVDSHATSYESLDSDSTVYPKSDGTSTWVQED</sequence>
<dbReference type="EMBL" id="JAXOVC010000001">
    <property type="protein sequence ID" value="KAK4506711.1"/>
    <property type="molecule type" value="Genomic_DNA"/>
</dbReference>
<feature type="region of interest" description="Disordered" evidence="1">
    <location>
        <begin position="165"/>
        <end position="297"/>
    </location>
</feature>
<name>A0ABR0EZX9_ZASCE</name>
<feature type="compositionally biased region" description="Basic and acidic residues" evidence="1">
    <location>
        <begin position="36"/>
        <end position="51"/>
    </location>
</feature>
<evidence type="ECO:0000313" key="2">
    <source>
        <dbReference type="EMBL" id="KAK4506711.1"/>
    </source>
</evidence>
<protein>
    <submittedName>
        <fullName evidence="2">Uncharacterized protein</fullName>
    </submittedName>
</protein>
<gene>
    <name evidence="2" type="ORF">PRZ48_000444</name>
</gene>
<evidence type="ECO:0000256" key="1">
    <source>
        <dbReference type="SAM" id="MobiDB-lite"/>
    </source>
</evidence>
<feature type="compositionally biased region" description="Pro residues" evidence="1">
    <location>
        <begin position="172"/>
        <end position="184"/>
    </location>
</feature>
<dbReference type="Proteomes" id="UP001305779">
    <property type="component" value="Unassembled WGS sequence"/>
</dbReference>
<keyword evidence="3" id="KW-1185">Reference proteome</keyword>
<proteinExistence type="predicted"/>
<feature type="compositionally biased region" description="Polar residues" evidence="1">
    <location>
        <begin position="270"/>
        <end position="297"/>
    </location>
</feature>
<evidence type="ECO:0000313" key="3">
    <source>
        <dbReference type="Proteomes" id="UP001305779"/>
    </source>
</evidence>
<comment type="caution">
    <text evidence="2">The sequence shown here is derived from an EMBL/GenBank/DDBJ whole genome shotgun (WGS) entry which is preliminary data.</text>
</comment>
<feature type="region of interest" description="Disordered" evidence="1">
    <location>
        <begin position="1"/>
        <end position="87"/>
    </location>
</feature>
<feature type="compositionally biased region" description="Polar residues" evidence="1">
    <location>
        <begin position="233"/>
        <end position="245"/>
    </location>
</feature>
<organism evidence="2 3">
    <name type="scientific">Zasmidium cellare</name>
    <name type="common">Wine cellar mold</name>
    <name type="synonym">Racodium cellare</name>
    <dbReference type="NCBI Taxonomy" id="395010"/>
    <lineage>
        <taxon>Eukaryota</taxon>
        <taxon>Fungi</taxon>
        <taxon>Dikarya</taxon>
        <taxon>Ascomycota</taxon>
        <taxon>Pezizomycotina</taxon>
        <taxon>Dothideomycetes</taxon>
        <taxon>Dothideomycetidae</taxon>
        <taxon>Mycosphaerellales</taxon>
        <taxon>Mycosphaerellaceae</taxon>
        <taxon>Zasmidium</taxon>
    </lineage>
</organism>
<accession>A0ABR0EZX9</accession>